<evidence type="ECO:0000256" key="5">
    <source>
        <dbReference type="ARBA" id="ARBA00022989"/>
    </source>
</evidence>
<organism evidence="8 9">
    <name type="scientific">Paraburkholderia kururiensis</name>
    <dbReference type="NCBI Taxonomy" id="984307"/>
    <lineage>
        <taxon>Bacteria</taxon>
        <taxon>Pseudomonadati</taxon>
        <taxon>Pseudomonadota</taxon>
        <taxon>Betaproteobacteria</taxon>
        <taxon>Burkholderiales</taxon>
        <taxon>Burkholderiaceae</taxon>
        <taxon>Paraburkholderia</taxon>
    </lineage>
</organism>
<evidence type="ECO:0000313" key="9">
    <source>
        <dbReference type="Proteomes" id="UP001325479"/>
    </source>
</evidence>
<comment type="similarity">
    <text evidence="2">Belongs to the UPF0410 family.</text>
</comment>
<evidence type="ECO:0000256" key="2">
    <source>
        <dbReference type="ARBA" id="ARBA00011006"/>
    </source>
</evidence>
<dbReference type="EMBL" id="CP139965">
    <property type="protein sequence ID" value="WQD77858.1"/>
    <property type="molecule type" value="Genomic_DNA"/>
</dbReference>
<accession>A0ABZ0WKH9</accession>
<evidence type="ECO:0000256" key="3">
    <source>
        <dbReference type="ARBA" id="ARBA00022475"/>
    </source>
</evidence>
<evidence type="ECO:0000256" key="1">
    <source>
        <dbReference type="ARBA" id="ARBA00004651"/>
    </source>
</evidence>
<evidence type="ECO:0000313" key="8">
    <source>
        <dbReference type="EMBL" id="WQD77858.1"/>
    </source>
</evidence>
<keyword evidence="5 7" id="KW-1133">Transmembrane helix</keyword>
<dbReference type="InterPro" id="IPR007341">
    <property type="entry name" value="Transgly_assoc"/>
</dbReference>
<dbReference type="Pfam" id="PF04226">
    <property type="entry name" value="Transgly_assoc"/>
    <property type="match status" value="1"/>
</dbReference>
<evidence type="ECO:0000256" key="6">
    <source>
        <dbReference type="ARBA" id="ARBA00023136"/>
    </source>
</evidence>
<keyword evidence="4 7" id="KW-0812">Transmembrane</keyword>
<keyword evidence="6 7" id="KW-0472">Membrane</keyword>
<proteinExistence type="inferred from homology"/>
<evidence type="ECO:0000256" key="4">
    <source>
        <dbReference type="ARBA" id="ARBA00022692"/>
    </source>
</evidence>
<dbReference type="PANTHER" id="PTHR33884:SF3">
    <property type="entry name" value="UPF0410 PROTEIN YMGE"/>
    <property type="match status" value="1"/>
</dbReference>
<feature type="transmembrane region" description="Helical" evidence="7">
    <location>
        <begin position="59"/>
        <end position="80"/>
    </location>
</feature>
<reference evidence="8 9" key="1">
    <citation type="submission" date="2023-12" db="EMBL/GenBank/DDBJ databases">
        <title>Genome sequencing and assembly of bacterial species from a model synthetic community.</title>
        <authorList>
            <person name="Hogle S.L."/>
        </authorList>
    </citation>
    <scope>NUCLEOTIDE SEQUENCE [LARGE SCALE GENOMIC DNA]</scope>
    <source>
        <strain evidence="8 9">HAMBI 2494</strain>
    </source>
</reference>
<keyword evidence="3" id="KW-1003">Cell membrane</keyword>
<feature type="transmembrane region" description="Helical" evidence="7">
    <location>
        <begin position="30"/>
        <end position="47"/>
    </location>
</feature>
<dbReference type="RefSeq" id="WP_017773616.1">
    <property type="nucleotide sequence ID" value="NZ_CP139965.1"/>
</dbReference>
<evidence type="ECO:0000256" key="7">
    <source>
        <dbReference type="SAM" id="Phobius"/>
    </source>
</evidence>
<name>A0ABZ0WKH9_9BURK</name>
<dbReference type="Proteomes" id="UP001325479">
    <property type="component" value="Chromosome"/>
</dbReference>
<gene>
    <name evidence="8" type="ORF">U0042_28150</name>
</gene>
<keyword evidence="9" id="KW-1185">Reference proteome</keyword>
<protein>
    <submittedName>
        <fullName evidence="8">GlsB/YeaQ/YmgE family stress response membrane protein</fullName>
    </submittedName>
</protein>
<comment type="subcellular location">
    <subcellularLocation>
        <location evidence="1">Cell membrane</location>
        <topology evidence="1">Multi-pass membrane protein</topology>
    </subcellularLocation>
</comment>
<dbReference type="PANTHER" id="PTHR33884">
    <property type="entry name" value="UPF0410 PROTEIN YMGE"/>
    <property type="match status" value="1"/>
</dbReference>
<feature type="transmembrane region" description="Helical" evidence="7">
    <location>
        <begin position="6"/>
        <end position="23"/>
    </location>
</feature>
<sequence length="83" mass="8550">MEHGIIAWLIIGAIAGWLAGLLVKGGGFGLIVDIIVGIVGAFIGGWLARVLGISIGGGWISSIITALIGAVILLFVIRLFRRG</sequence>